<name>A0ACD3YY04_FUSSC</name>
<evidence type="ECO:0000313" key="2">
    <source>
        <dbReference type="Proteomes" id="UP000830768"/>
    </source>
</evidence>
<reference evidence="1" key="1">
    <citation type="submission" date="2021-11" db="EMBL/GenBank/DDBJ databases">
        <title>Fusarium solani-melongenae Genome sequencing and assembly.</title>
        <authorList>
            <person name="Xie S."/>
            <person name="Huang L."/>
            <person name="Zhang X."/>
        </authorList>
    </citation>
    <scope>NUCLEOTIDE SEQUENCE</scope>
    <source>
        <strain evidence="1">CRI 24-3</strain>
    </source>
</reference>
<gene>
    <name evidence="1" type="ORF">LCI18_004436</name>
</gene>
<evidence type="ECO:0000313" key="1">
    <source>
        <dbReference type="EMBL" id="UPK93501.1"/>
    </source>
</evidence>
<accession>A0ACD3YY04</accession>
<keyword evidence="2" id="KW-1185">Reference proteome</keyword>
<sequence length="421" mass="48556">MKFVADHDKTREYLRQWAGHGELILARHFFTIYGTNIQRSLEGLLRSLLHNILKGEPKLIPQLFPTRWANTSKQSPWTRSDLEPALRAVSKMDLSAHICFFIDGLDEYSGDHLDICQTLKELSETPFIKVCVSGRPWNVFEDAFGSSRESKLYIHELTHEDILKYTQTRLWEHPRWGFVSSGPNATKSLSLINEVVNNSMGVFLWVFLVTKLLREGLSNDDSFSDLRRRVLSYPTDLEKFFKHILESVDPFYHEKMAGTLMIARDAEKPLDIEMFVFLDQEYDDESYALQPSAYHAWLDDDDYLAPSSSIARRINWRTVFDFLRTPEMARFLQEKARPNFCSYLSLLRARLAWFKKTAFHQVYVSEKEPDLMHDVPKFVRGLREAAGYARLASDEGGDIAVAVAALLDNAELGIAKMVKTN</sequence>
<protein>
    <submittedName>
        <fullName evidence="1">Uncharacterized protein</fullName>
    </submittedName>
</protein>
<dbReference type="EMBL" id="CP090033">
    <property type="protein sequence ID" value="UPK93501.1"/>
    <property type="molecule type" value="Genomic_DNA"/>
</dbReference>
<proteinExistence type="predicted"/>
<dbReference type="Proteomes" id="UP000830768">
    <property type="component" value="Chromosome 4"/>
</dbReference>
<organism evidence="1 2">
    <name type="scientific">Fusarium solani subsp. cucurbitae</name>
    <name type="common">Neocosmosporum cucurbitae</name>
    <dbReference type="NCBI Taxonomy" id="2747967"/>
    <lineage>
        <taxon>Eukaryota</taxon>
        <taxon>Fungi</taxon>
        <taxon>Dikarya</taxon>
        <taxon>Ascomycota</taxon>
        <taxon>Pezizomycotina</taxon>
        <taxon>Sordariomycetes</taxon>
        <taxon>Hypocreomycetidae</taxon>
        <taxon>Hypocreales</taxon>
        <taxon>Nectriaceae</taxon>
        <taxon>Fusarium</taxon>
        <taxon>Fusarium solani species complex</taxon>
    </lineage>
</organism>